<evidence type="ECO:0000313" key="4">
    <source>
        <dbReference type="Proteomes" id="UP001652642"/>
    </source>
</evidence>
<feature type="compositionally biased region" description="Low complexity" evidence="2">
    <location>
        <begin position="618"/>
        <end position="630"/>
    </location>
</feature>
<keyword evidence="4" id="KW-1185">Reference proteome</keyword>
<name>A0ABM5F552_9SAUR</name>
<dbReference type="RefSeq" id="XP_072840530.1">
    <property type="nucleotide sequence ID" value="XM_072984429.1"/>
</dbReference>
<dbReference type="InterPro" id="IPR036612">
    <property type="entry name" value="KH_dom_type_1_sf"/>
</dbReference>
<dbReference type="SMART" id="SM00322">
    <property type="entry name" value="KH"/>
    <property type="match status" value="2"/>
</dbReference>
<dbReference type="Pfam" id="PF00567">
    <property type="entry name" value="TUDOR"/>
    <property type="match status" value="1"/>
</dbReference>
<dbReference type="InterPro" id="IPR047381">
    <property type="entry name" value="KH-I_TDRKH_rpt2"/>
</dbReference>
<organism evidence="4 6">
    <name type="scientific">Pogona vitticeps</name>
    <name type="common">central bearded dragon</name>
    <dbReference type="NCBI Taxonomy" id="103695"/>
    <lineage>
        <taxon>Eukaryota</taxon>
        <taxon>Metazoa</taxon>
        <taxon>Chordata</taxon>
        <taxon>Craniata</taxon>
        <taxon>Vertebrata</taxon>
        <taxon>Euteleostomi</taxon>
        <taxon>Lepidosauria</taxon>
        <taxon>Squamata</taxon>
        <taxon>Bifurcata</taxon>
        <taxon>Unidentata</taxon>
        <taxon>Episquamata</taxon>
        <taxon>Toxicofera</taxon>
        <taxon>Iguania</taxon>
        <taxon>Acrodonta</taxon>
        <taxon>Agamidae</taxon>
        <taxon>Amphibolurinae</taxon>
        <taxon>Pogona</taxon>
    </lineage>
</organism>
<protein>
    <submittedName>
        <fullName evidence="5 6">Tudor and KH domain-containing protein isoform X1</fullName>
    </submittedName>
</protein>
<dbReference type="PANTHER" id="PTHR22948">
    <property type="entry name" value="TUDOR DOMAIN CONTAINING PROTEIN"/>
    <property type="match status" value="1"/>
</dbReference>
<keyword evidence="1" id="KW-0694">RNA-binding</keyword>
<feature type="region of interest" description="Disordered" evidence="2">
    <location>
        <begin position="688"/>
        <end position="710"/>
    </location>
</feature>
<dbReference type="PANTHER" id="PTHR22948:SF18">
    <property type="entry name" value="TUDOR AND KH DOMAIN-CONTAINING PROTEIN"/>
    <property type="match status" value="1"/>
</dbReference>
<dbReference type="CDD" id="cd22429">
    <property type="entry name" value="KH-I_TDRKH_rpt2"/>
    <property type="match status" value="1"/>
</dbReference>
<feature type="domain" description="Tudor" evidence="3">
    <location>
        <begin position="363"/>
        <end position="422"/>
    </location>
</feature>
<dbReference type="InterPro" id="IPR047380">
    <property type="entry name" value="TDRD2-like_tudor"/>
</dbReference>
<reference evidence="5 6" key="1">
    <citation type="submission" date="2025-05" db="UniProtKB">
        <authorList>
            <consortium name="RefSeq"/>
        </authorList>
    </citation>
    <scope>IDENTIFICATION</scope>
</reference>
<evidence type="ECO:0000259" key="3">
    <source>
        <dbReference type="PROSITE" id="PS50304"/>
    </source>
</evidence>
<gene>
    <name evidence="5 6" type="primary">TDRKH</name>
</gene>
<accession>A0ABM5F552</accession>
<feature type="region of interest" description="Disordered" evidence="2">
    <location>
        <begin position="510"/>
        <end position="538"/>
    </location>
</feature>
<dbReference type="CDD" id="cd20412">
    <property type="entry name" value="Tudor_TDRD2"/>
    <property type="match status" value="1"/>
</dbReference>
<dbReference type="SMART" id="SM00333">
    <property type="entry name" value="TUDOR"/>
    <property type="match status" value="1"/>
</dbReference>
<sequence>MPSSTTTVVGAMAGERSSWASLTTLQKVALGLGIPASGAILYILYRRYRESQEERLTFVGEEEIEVEMKVPKEAVKILIGKHGAQIKKLRRDTHARIDVDVQESAEERLVRICGSPIEVCKAKAAIHQILAESLPVVEKIQVPQRAVGRIIGRGGETVRSICRSTGAKVECERETEAALSLTRLITLSGTLKEVQAAKHLITEKLSEEEEFQKKLSESVHARFLRKQPLGMRKEEEAAGDQRGLPSLGREPSEQPPRPSGPPGAGERIPEHPPGEPHSLRSEEGSPEDSVSAASCPSSAFEVPSPDFSFHANEYLEVYISAAENPNHFWIQIIGSRVLQLDKLTREMTQFYESDSSCPSQLLDVHVGDIVAAHYPDDFSWYRARVLGVLENGNLDLYYVDFGDNGEAPLENLRPLRSDFLSLPFQAIECSLASIAPAGEQWDEAALDAFDRLTHCAEWKPVVAKISSYVPSGSTTWPHVRLYNVTDGQNVDVGEELVRLGHAVRCPQDGDGAMGDGLHPWDKEAASGVPPKTLESTTGMSLESLPFDTQKTPDEMPHTLSCISLSVTPRNTQESSKDSRTDPPEELVEAGSLLDPLTFGANINQTSSPLDRHQPGEGPLPFSPSNQSSPSQEEEEEEGLSFSQPDSMTYSPRGYFYYLSTSDDSSVFCKGSPSLDGLSLADSSGCISSLDGSRKDRASGEAEVASMSESGDAFLLEEDSLNEVNSKS</sequence>
<dbReference type="InterPro" id="IPR035437">
    <property type="entry name" value="SNase_OB-fold_sf"/>
</dbReference>
<dbReference type="Gene3D" id="3.30.1370.10">
    <property type="entry name" value="K Homology domain, type 1"/>
    <property type="match status" value="2"/>
</dbReference>
<proteinExistence type="predicted"/>
<dbReference type="Proteomes" id="UP001652642">
    <property type="component" value="Chromosome 15"/>
</dbReference>
<feature type="compositionally biased region" description="Polar residues" evidence="2">
    <location>
        <begin position="563"/>
        <end position="573"/>
    </location>
</feature>
<dbReference type="InterPro" id="IPR002999">
    <property type="entry name" value="Tudor"/>
</dbReference>
<dbReference type="PROSITE" id="PS50084">
    <property type="entry name" value="KH_TYPE_1"/>
    <property type="match status" value="2"/>
</dbReference>
<dbReference type="SUPFAM" id="SSF54791">
    <property type="entry name" value="Eukaryotic type KH-domain (KH-domain type I)"/>
    <property type="match status" value="2"/>
</dbReference>
<feature type="region of interest" description="Disordered" evidence="2">
    <location>
        <begin position="226"/>
        <end position="297"/>
    </location>
</feature>
<dbReference type="RefSeq" id="XP_072840531.1">
    <property type="nucleotide sequence ID" value="XM_072984430.1"/>
</dbReference>
<dbReference type="PROSITE" id="PS50304">
    <property type="entry name" value="TUDOR"/>
    <property type="match status" value="1"/>
</dbReference>
<evidence type="ECO:0000313" key="6">
    <source>
        <dbReference type="RefSeq" id="XP_072840531.1"/>
    </source>
</evidence>
<dbReference type="Gene3D" id="2.30.30.140">
    <property type="match status" value="1"/>
</dbReference>
<evidence type="ECO:0000313" key="5">
    <source>
        <dbReference type="RefSeq" id="XP_072840530.1"/>
    </source>
</evidence>
<dbReference type="Pfam" id="PF00013">
    <property type="entry name" value="KH_1"/>
    <property type="match status" value="2"/>
</dbReference>
<dbReference type="Gene3D" id="2.40.50.90">
    <property type="match status" value="1"/>
</dbReference>
<dbReference type="InterPro" id="IPR050621">
    <property type="entry name" value="Tudor_domain_containing"/>
</dbReference>
<evidence type="ECO:0000256" key="2">
    <source>
        <dbReference type="SAM" id="MobiDB-lite"/>
    </source>
</evidence>
<evidence type="ECO:0000256" key="1">
    <source>
        <dbReference type="PROSITE-ProRule" id="PRU00117"/>
    </source>
</evidence>
<dbReference type="InterPro" id="IPR004088">
    <property type="entry name" value="KH_dom_type_1"/>
</dbReference>
<feature type="compositionally biased region" description="Basic and acidic residues" evidence="2">
    <location>
        <begin position="267"/>
        <end position="283"/>
    </location>
</feature>
<feature type="region of interest" description="Disordered" evidence="2">
    <location>
        <begin position="563"/>
        <end position="646"/>
    </location>
</feature>
<dbReference type="InterPro" id="IPR004087">
    <property type="entry name" value="KH_dom"/>
</dbReference>
<dbReference type="GeneID" id="110081529"/>
<dbReference type="SUPFAM" id="SSF63748">
    <property type="entry name" value="Tudor/PWWP/MBT"/>
    <property type="match status" value="1"/>
</dbReference>